<name>A0A8X8X9Z7_SALSN</name>
<proteinExistence type="predicted"/>
<gene>
    <name evidence="6" type="ORF">SASPL_131827</name>
</gene>
<keyword evidence="4 5" id="KW-0539">Nucleus</keyword>
<dbReference type="GO" id="GO:0005736">
    <property type="term" value="C:RNA polymerase I complex"/>
    <property type="evidence" value="ECO:0007669"/>
    <property type="project" value="TreeGrafter"/>
</dbReference>
<evidence type="ECO:0000313" key="7">
    <source>
        <dbReference type="Proteomes" id="UP000298416"/>
    </source>
</evidence>
<dbReference type="GO" id="GO:0006352">
    <property type="term" value="P:DNA-templated transcription initiation"/>
    <property type="evidence" value="ECO:0007669"/>
    <property type="project" value="UniProtKB-UniRule"/>
</dbReference>
<evidence type="ECO:0000313" key="6">
    <source>
        <dbReference type="EMBL" id="KAG6408804.1"/>
    </source>
</evidence>
<keyword evidence="3 5" id="KW-0804">Transcription</keyword>
<organism evidence="6">
    <name type="scientific">Salvia splendens</name>
    <name type="common">Scarlet sage</name>
    <dbReference type="NCBI Taxonomy" id="180675"/>
    <lineage>
        <taxon>Eukaryota</taxon>
        <taxon>Viridiplantae</taxon>
        <taxon>Streptophyta</taxon>
        <taxon>Embryophyta</taxon>
        <taxon>Tracheophyta</taxon>
        <taxon>Spermatophyta</taxon>
        <taxon>Magnoliopsida</taxon>
        <taxon>eudicotyledons</taxon>
        <taxon>Gunneridae</taxon>
        <taxon>Pentapetalae</taxon>
        <taxon>asterids</taxon>
        <taxon>lamiids</taxon>
        <taxon>Lamiales</taxon>
        <taxon>Lamiaceae</taxon>
        <taxon>Nepetoideae</taxon>
        <taxon>Mentheae</taxon>
        <taxon>Salviinae</taxon>
        <taxon>Salvia</taxon>
        <taxon>Salvia subgen. Calosphace</taxon>
        <taxon>core Calosphace</taxon>
    </lineage>
</organism>
<dbReference type="InterPro" id="IPR045113">
    <property type="entry name" value="Rpb7-like"/>
</dbReference>
<dbReference type="Proteomes" id="UP000298416">
    <property type="component" value="Unassembled WGS sequence"/>
</dbReference>
<evidence type="ECO:0000256" key="2">
    <source>
        <dbReference type="ARBA" id="ARBA00022478"/>
    </source>
</evidence>
<evidence type="ECO:0000256" key="4">
    <source>
        <dbReference type="ARBA" id="ARBA00023242"/>
    </source>
</evidence>
<keyword evidence="7" id="KW-1185">Reference proteome</keyword>
<sequence length="225" mass="25483">MAGLEECKANLVVYLHPSKANCASDAILSELSTLLFSYNETFGGVVLAYDPNIRSNLAKIVPGTFTCFGVQLKAKLLLFNPKSDMVLEGEVVKLTPNSIHAVVLVFSSVVIADDDIRDKFKYKFKGEEEMYVSRTHRKHKIKLGPFFDEEILHISGSLLAHHTGGVRWLDNNLEDWSRADSTATKRNTGDMKLENDTLTTYWEIFLKSDEQLRNQRKKEDNILEV</sequence>
<dbReference type="PANTHER" id="PTHR12709:SF5">
    <property type="entry name" value="DNA-DIRECTED RNA POLYMERASE I SUBUNIT RPA43"/>
    <property type="match status" value="1"/>
</dbReference>
<evidence type="ECO:0000256" key="1">
    <source>
        <dbReference type="ARBA" id="ARBA00004123"/>
    </source>
</evidence>
<dbReference type="Gene3D" id="3.30.1490.120">
    <property type="entry name" value="RNA polymerase Rpb7-like, N-terminal domain"/>
    <property type="match status" value="1"/>
</dbReference>
<comment type="subcellular location">
    <subcellularLocation>
        <location evidence="1 5">Nucleus</location>
    </subcellularLocation>
</comment>
<evidence type="ECO:0000256" key="5">
    <source>
        <dbReference type="RuleBase" id="RU369086"/>
    </source>
</evidence>
<comment type="caution">
    <text evidence="6">The sequence shown here is derived from an EMBL/GenBank/DDBJ whole genome shotgun (WGS) entry which is preliminary data.</text>
</comment>
<dbReference type="EMBL" id="PNBA02000011">
    <property type="protein sequence ID" value="KAG6408804.1"/>
    <property type="molecule type" value="Genomic_DNA"/>
</dbReference>
<dbReference type="AlphaFoldDB" id="A0A8X8X9Z7"/>
<reference evidence="6" key="1">
    <citation type="submission" date="2018-01" db="EMBL/GenBank/DDBJ databases">
        <authorList>
            <person name="Mao J.F."/>
        </authorList>
    </citation>
    <scope>NUCLEOTIDE SEQUENCE</scope>
    <source>
        <strain evidence="6">Huo1</strain>
        <tissue evidence="6">Leaf</tissue>
    </source>
</reference>
<reference evidence="6" key="2">
    <citation type="submission" date="2020-08" db="EMBL/GenBank/DDBJ databases">
        <title>Plant Genome Project.</title>
        <authorList>
            <person name="Zhang R.-G."/>
        </authorList>
    </citation>
    <scope>NUCLEOTIDE SEQUENCE</scope>
    <source>
        <strain evidence="6">Huo1</strain>
        <tissue evidence="6">Leaf</tissue>
    </source>
</reference>
<comment type="function">
    <text evidence="5">DNA-dependent RNA polymerase which catalyzes the transcription of DNA into RNA using the four ribonucleoside triphosphates as substrates.</text>
</comment>
<dbReference type="PANTHER" id="PTHR12709">
    <property type="entry name" value="DNA-DIRECTED RNA POLYMERASE II, III"/>
    <property type="match status" value="1"/>
</dbReference>
<dbReference type="GO" id="GO:0006362">
    <property type="term" value="P:transcription elongation by RNA polymerase I"/>
    <property type="evidence" value="ECO:0007669"/>
    <property type="project" value="TreeGrafter"/>
</dbReference>
<evidence type="ECO:0000256" key="3">
    <source>
        <dbReference type="ARBA" id="ARBA00023163"/>
    </source>
</evidence>
<accession>A0A8X8X9Z7</accession>
<protein>
    <recommendedName>
        <fullName evidence="5">DNA-directed RNA polymerase subunit</fullName>
    </recommendedName>
</protein>
<keyword evidence="2 5" id="KW-0240">DNA-directed RNA polymerase</keyword>
<dbReference type="InterPro" id="IPR036898">
    <property type="entry name" value="RNA_pol_Rpb7-like_N_sf"/>
</dbReference>